<dbReference type="Gene3D" id="3.30.420.250">
    <property type="match status" value="1"/>
</dbReference>
<accession>A0A964TFE0</accession>
<dbReference type="Gene3D" id="3.30.420.260">
    <property type="match status" value="1"/>
</dbReference>
<name>A0A964TFE0_9FLAO</name>
<dbReference type="Pfam" id="PF12864">
    <property type="entry name" value="DUF3822"/>
    <property type="match status" value="1"/>
</dbReference>
<evidence type="ECO:0000313" key="1">
    <source>
        <dbReference type="EMBL" id="NAY93228.1"/>
    </source>
</evidence>
<protein>
    <submittedName>
        <fullName evidence="1">DUF3822 family protein</fullName>
    </submittedName>
</protein>
<dbReference type="EMBL" id="JAAABI010000007">
    <property type="protein sequence ID" value="NAY93228.1"/>
    <property type="molecule type" value="Genomic_DNA"/>
</dbReference>
<gene>
    <name evidence="1" type="ORF">GTQ34_15050</name>
</gene>
<comment type="caution">
    <text evidence="1">The sequence shown here is derived from an EMBL/GenBank/DDBJ whole genome shotgun (WGS) entry which is preliminary data.</text>
</comment>
<organism evidence="1 2">
    <name type="scientific">Flagellimonas ochracea</name>
    <dbReference type="NCBI Taxonomy" id="2696472"/>
    <lineage>
        <taxon>Bacteria</taxon>
        <taxon>Pseudomonadati</taxon>
        <taxon>Bacteroidota</taxon>
        <taxon>Flavobacteriia</taxon>
        <taxon>Flavobacteriales</taxon>
        <taxon>Flavobacteriaceae</taxon>
        <taxon>Flagellimonas</taxon>
    </lineage>
</organism>
<dbReference type="CDD" id="cd24013">
    <property type="entry name" value="ASKHA_ATPase_BT3980-like"/>
    <property type="match status" value="1"/>
</dbReference>
<keyword evidence="2" id="KW-1185">Reference proteome</keyword>
<evidence type="ECO:0000313" key="2">
    <source>
        <dbReference type="Proteomes" id="UP000667650"/>
    </source>
</evidence>
<dbReference type="InterPro" id="IPR024213">
    <property type="entry name" value="DUF3822"/>
</dbReference>
<sequence>MVTGRLSMIEKTTNIDSESTENIFKKLSIQVGLNGLSFCVLDTISNKILVHEKINFKLTSTPYLVLKELKAVLNEHKDALKDFSEVIVIHKNKLFSLVPQPLFHKEELPNYLKFNAKIMANDQITYDEIPNHDMVNVYVPFTNINNYLFDLFGEFEFKHNGTVLISMLLNQSRADSEPICYVQVSDKEMEMVVIANKKLLLYNQFEYSTKEDVLYFLLFGLEQLQLDLEKLQLKLFGSINEGDAIYELCRDYIKNVSVFVPSNPAFPFDAMEDQTIDFTVLSSL</sequence>
<reference evidence="1" key="1">
    <citation type="submission" date="2020-01" db="EMBL/GenBank/DDBJ databases">
        <title>Muricauda ochracea sp. nov., isolated from a tidal flat of Garorim bay in Korea.</title>
        <authorList>
            <person name="Kim D."/>
            <person name="Yoo Y."/>
            <person name="Kim J.-J."/>
        </authorList>
    </citation>
    <scope>NUCLEOTIDE SEQUENCE</scope>
    <source>
        <strain evidence="1">JGD-17</strain>
    </source>
</reference>
<dbReference type="AlphaFoldDB" id="A0A964TFE0"/>
<dbReference type="Proteomes" id="UP000667650">
    <property type="component" value="Unassembled WGS sequence"/>
</dbReference>
<proteinExistence type="predicted"/>